<keyword evidence="2" id="KW-1185">Reference proteome</keyword>
<dbReference type="InterPro" id="IPR001753">
    <property type="entry name" value="Enoyl-CoA_hydra/iso"/>
</dbReference>
<evidence type="ECO:0000313" key="1">
    <source>
        <dbReference type="EMBL" id="UOQ69003.1"/>
    </source>
</evidence>
<gene>
    <name evidence="1" type="ORF">MUN86_26215</name>
</gene>
<reference evidence="1" key="1">
    <citation type="submission" date="2022-04" db="EMBL/GenBank/DDBJ databases">
        <title>Hymenobacter sp. isolated from the air.</title>
        <authorList>
            <person name="Won M."/>
            <person name="Lee C.-M."/>
            <person name="Woen H.-Y."/>
            <person name="Kwon S.-W."/>
        </authorList>
    </citation>
    <scope>NUCLEOTIDE SEQUENCE</scope>
    <source>
        <strain evidence="1">5420S-77</strain>
        <plasmid evidence="1">unnamed3</plasmid>
    </source>
</reference>
<sequence>MLTNFPVSPASSYQDYQALRIVLDQGVATVTIAHPPLNVLDIPFILELMRFTATVRADEQVRVIVLESADPEFFIAHGDMHFITNPALIAGFTAVGTPSPLNPMQELHEQLRTLPQVTMAKIAGLARGGGNELLMALDMRFAAIRRTGLAQPEVLMGIIPGGGGTQYLTRLIGAPRALEAILGATLFDAELAERYGWINRALPAEELDEFVAALARRIAALPVGVAAAAKAAVQAAALTPLQQGLATENTLMGGLFQSPAAFERTSRALAAGAQTRAGERDLEGLFNTM</sequence>
<dbReference type="Proteomes" id="UP000830401">
    <property type="component" value="Plasmid unnamed3"/>
</dbReference>
<dbReference type="Pfam" id="PF00378">
    <property type="entry name" value="ECH_1"/>
    <property type="match status" value="1"/>
</dbReference>
<name>A0ABY4GDS6_9BACT</name>
<dbReference type="PANTHER" id="PTHR11941">
    <property type="entry name" value="ENOYL-COA HYDRATASE-RELATED"/>
    <property type="match status" value="1"/>
</dbReference>
<dbReference type="Gene3D" id="3.90.226.10">
    <property type="entry name" value="2-enoyl-CoA Hydratase, Chain A, domain 1"/>
    <property type="match status" value="1"/>
</dbReference>
<keyword evidence="1" id="KW-0614">Plasmid</keyword>
<proteinExistence type="predicted"/>
<organism evidence="1 2">
    <name type="scientific">Hymenobacter volaticus</name>
    <dbReference type="NCBI Taxonomy" id="2932254"/>
    <lineage>
        <taxon>Bacteria</taxon>
        <taxon>Pseudomonadati</taxon>
        <taxon>Bacteroidota</taxon>
        <taxon>Cytophagia</taxon>
        <taxon>Cytophagales</taxon>
        <taxon>Hymenobacteraceae</taxon>
        <taxon>Hymenobacter</taxon>
    </lineage>
</organism>
<dbReference type="CDD" id="cd06558">
    <property type="entry name" value="crotonase-like"/>
    <property type="match status" value="1"/>
</dbReference>
<evidence type="ECO:0000313" key="2">
    <source>
        <dbReference type="Proteomes" id="UP000830401"/>
    </source>
</evidence>
<geneLocation type="plasmid" evidence="1 2">
    <name>unnamed3</name>
</geneLocation>
<protein>
    <submittedName>
        <fullName evidence="1">Enoyl-CoA hydratase/isomerase family protein</fullName>
    </submittedName>
</protein>
<dbReference type="RefSeq" id="WP_245126755.1">
    <property type="nucleotide sequence ID" value="NZ_CP095064.1"/>
</dbReference>
<dbReference type="InterPro" id="IPR029045">
    <property type="entry name" value="ClpP/crotonase-like_dom_sf"/>
</dbReference>
<dbReference type="SUPFAM" id="SSF52096">
    <property type="entry name" value="ClpP/crotonase"/>
    <property type="match status" value="1"/>
</dbReference>
<dbReference type="EMBL" id="CP095064">
    <property type="protein sequence ID" value="UOQ69003.1"/>
    <property type="molecule type" value="Genomic_DNA"/>
</dbReference>
<dbReference type="PANTHER" id="PTHR11941:SF54">
    <property type="entry name" value="ENOYL-COA HYDRATASE, MITOCHONDRIAL"/>
    <property type="match status" value="1"/>
</dbReference>
<accession>A0ABY4GDS6</accession>